<evidence type="ECO:0000313" key="3">
    <source>
        <dbReference type="Proteomes" id="UP001314170"/>
    </source>
</evidence>
<feature type="signal peptide" evidence="1">
    <location>
        <begin position="1"/>
        <end position="20"/>
    </location>
</feature>
<organism evidence="2 3">
    <name type="scientific">Dovyalis caffra</name>
    <dbReference type="NCBI Taxonomy" id="77055"/>
    <lineage>
        <taxon>Eukaryota</taxon>
        <taxon>Viridiplantae</taxon>
        <taxon>Streptophyta</taxon>
        <taxon>Embryophyta</taxon>
        <taxon>Tracheophyta</taxon>
        <taxon>Spermatophyta</taxon>
        <taxon>Magnoliopsida</taxon>
        <taxon>eudicotyledons</taxon>
        <taxon>Gunneridae</taxon>
        <taxon>Pentapetalae</taxon>
        <taxon>rosids</taxon>
        <taxon>fabids</taxon>
        <taxon>Malpighiales</taxon>
        <taxon>Salicaceae</taxon>
        <taxon>Flacourtieae</taxon>
        <taxon>Dovyalis</taxon>
    </lineage>
</organism>
<keyword evidence="3" id="KW-1185">Reference proteome</keyword>
<evidence type="ECO:0000256" key="1">
    <source>
        <dbReference type="SAM" id="SignalP"/>
    </source>
</evidence>
<dbReference type="AlphaFoldDB" id="A0AAV1RQ05"/>
<accession>A0AAV1RQ05</accession>
<name>A0AAV1RQ05_9ROSI</name>
<dbReference type="Proteomes" id="UP001314170">
    <property type="component" value="Unassembled WGS sequence"/>
</dbReference>
<reference evidence="2 3" key="1">
    <citation type="submission" date="2024-01" db="EMBL/GenBank/DDBJ databases">
        <authorList>
            <person name="Waweru B."/>
        </authorList>
    </citation>
    <scope>NUCLEOTIDE SEQUENCE [LARGE SCALE GENOMIC DNA]</scope>
</reference>
<protein>
    <submittedName>
        <fullName evidence="2">Uncharacterized protein</fullName>
    </submittedName>
</protein>
<keyword evidence="1" id="KW-0732">Signal</keyword>
<gene>
    <name evidence="2" type="ORF">DCAF_LOCUS12533</name>
</gene>
<comment type="caution">
    <text evidence="2">The sequence shown here is derived from an EMBL/GenBank/DDBJ whole genome shotgun (WGS) entry which is preliminary data.</text>
</comment>
<sequence>MEALCHFSCISSFFLAVSFSSMGAPAGNIGRVIWATLFMRPTYCWSTIVNGPLVSHFPVAQNDPINRMWTEAEQKIESAIAKTMKTNLKQGKLMREIEIEKEEKEE</sequence>
<evidence type="ECO:0000313" key="2">
    <source>
        <dbReference type="EMBL" id="CAK7337498.1"/>
    </source>
</evidence>
<proteinExistence type="predicted"/>
<feature type="chain" id="PRO_5043572873" evidence="1">
    <location>
        <begin position="21"/>
        <end position="106"/>
    </location>
</feature>
<dbReference type="EMBL" id="CAWUPB010001087">
    <property type="protein sequence ID" value="CAK7337498.1"/>
    <property type="molecule type" value="Genomic_DNA"/>
</dbReference>